<keyword evidence="10" id="KW-1185">Reference proteome</keyword>
<feature type="compositionally biased region" description="Polar residues" evidence="6">
    <location>
        <begin position="106"/>
        <end position="126"/>
    </location>
</feature>
<evidence type="ECO:0000313" key="10">
    <source>
        <dbReference type="Proteomes" id="UP000648187"/>
    </source>
</evidence>
<keyword evidence="1" id="KW-0479">Metal-binding</keyword>
<dbReference type="SMART" id="SM00980">
    <property type="entry name" value="THAP"/>
    <property type="match status" value="1"/>
</dbReference>
<gene>
    <name evidence="9" type="ORF">HW555_010989</name>
    <name evidence="8" type="ORF">HW555_013453</name>
</gene>
<keyword evidence="4 5" id="KW-0238">DNA-binding</keyword>
<dbReference type="PROSITE" id="PS50950">
    <property type="entry name" value="ZF_THAP"/>
    <property type="match status" value="1"/>
</dbReference>
<reference evidence="9" key="1">
    <citation type="submission" date="2020-08" db="EMBL/GenBank/DDBJ databases">
        <title>Spodoptera exigua strain:BAW_Kor-Di-RS1 Genome sequencing and assembly.</title>
        <authorList>
            <person name="Kim J."/>
            <person name="Nam H.Y."/>
            <person name="Kwon M."/>
            <person name="Choi J.H."/>
            <person name="Cho S.R."/>
            <person name="Kim G.-H."/>
        </authorList>
    </citation>
    <scope>NUCLEOTIDE SEQUENCE</scope>
    <source>
        <strain evidence="9">BAW_Kor-Di-RS1</strain>
        <tissue evidence="9">Whole-body</tissue>
    </source>
</reference>
<dbReference type="EMBL" id="JACKWZ010000302">
    <property type="protein sequence ID" value="KAF9409699.1"/>
    <property type="molecule type" value="Genomic_DNA"/>
</dbReference>
<evidence type="ECO:0000313" key="9">
    <source>
        <dbReference type="EMBL" id="KAF9409699.1"/>
    </source>
</evidence>
<keyword evidence="2 5" id="KW-0863">Zinc-finger</keyword>
<feature type="non-terminal residue" evidence="9">
    <location>
        <position position="137"/>
    </location>
</feature>
<evidence type="ECO:0000256" key="2">
    <source>
        <dbReference type="ARBA" id="ARBA00022771"/>
    </source>
</evidence>
<organism evidence="9 10">
    <name type="scientific">Spodoptera exigua</name>
    <name type="common">Beet armyworm</name>
    <name type="synonym">Noctua fulgens</name>
    <dbReference type="NCBI Taxonomy" id="7107"/>
    <lineage>
        <taxon>Eukaryota</taxon>
        <taxon>Metazoa</taxon>
        <taxon>Ecdysozoa</taxon>
        <taxon>Arthropoda</taxon>
        <taxon>Hexapoda</taxon>
        <taxon>Insecta</taxon>
        <taxon>Pterygota</taxon>
        <taxon>Neoptera</taxon>
        <taxon>Endopterygota</taxon>
        <taxon>Lepidoptera</taxon>
        <taxon>Glossata</taxon>
        <taxon>Ditrysia</taxon>
        <taxon>Noctuoidea</taxon>
        <taxon>Noctuidae</taxon>
        <taxon>Amphipyrinae</taxon>
        <taxon>Spodoptera</taxon>
    </lineage>
</organism>
<name>A0A835G9D0_SPOEX</name>
<dbReference type="Proteomes" id="UP000648187">
    <property type="component" value="Unassembled WGS sequence"/>
</dbReference>
<feature type="domain" description="THAP-type" evidence="7">
    <location>
        <begin position="1"/>
        <end position="80"/>
    </location>
</feature>
<evidence type="ECO:0000256" key="1">
    <source>
        <dbReference type="ARBA" id="ARBA00022723"/>
    </source>
</evidence>
<dbReference type="GO" id="GO:0003677">
    <property type="term" value="F:DNA binding"/>
    <property type="evidence" value="ECO:0007669"/>
    <property type="project" value="UniProtKB-UniRule"/>
</dbReference>
<dbReference type="AlphaFoldDB" id="A0A835G9D0"/>
<evidence type="ECO:0000256" key="4">
    <source>
        <dbReference type="ARBA" id="ARBA00023125"/>
    </source>
</evidence>
<protein>
    <recommendedName>
        <fullName evidence="7">THAP-type domain-containing protein</fullName>
    </recommendedName>
</protein>
<feature type="compositionally biased region" description="Polar residues" evidence="6">
    <location>
        <begin position="84"/>
        <end position="98"/>
    </location>
</feature>
<sequence>MPHLCSFGCKYTPGVVMHHFPNPDKFPERFKAWVNLVGGKLETSSDYRYYKKKMVCDIHFIDDHRNRYKRLNALAVPTLHLHGSSHTLQNNPATTVATENEPCPSLPTTGSSHTLQNIPSTSTLATENEPCPSLPTT</sequence>
<accession>A0A835G9D0</accession>
<dbReference type="InterPro" id="IPR006612">
    <property type="entry name" value="THAP_Znf"/>
</dbReference>
<dbReference type="Gene3D" id="6.20.210.20">
    <property type="entry name" value="THAP domain"/>
    <property type="match status" value="1"/>
</dbReference>
<evidence type="ECO:0000259" key="7">
    <source>
        <dbReference type="PROSITE" id="PS50950"/>
    </source>
</evidence>
<evidence type="ECO:0000313" key="8">
    <source>
        <dbReference type="EMBL" id="KAF9406035.1"/>
    </source>
</evidence>
<evidence type="ECO:0000256" key="6">
    <source>
        <dbReference type="SAM" id="MobiDB-lite"/>
    </source>
</evidence>
<dbReference type="EMBL" id="JACKWZ010000650">
    <property type="protein sequence ID" value="KAF9406035.1"/>
    <property type="molecule type" value="Genomic_DNA"/>
</dbReference>
<keyword evidence="3" id="KW-0862">Zinc</keyword>
<evidence type="ECO:0000256" key="5">
    <source>
        <dbReference type="PROSITE-ProRule" id="PRU00309"/>
    </source>
</evidence>
<proteinExistence type="predicted"/>
<dbReference type="Pfam" id="PF05485">
    <property type="entry name" value="THAP"/>
    <property type="match status" value="1"/>
</dbReference>
<feature type="region of interest" description="Disordered" evidence="6">
    <location>
        <begin position="84"/>
        <end position="137"/>
    </location>
</feature>
<dbReference type="SMART" id="SM00692">
    <property type="entry name" value="DM3"/>
    <property type="match status" value="1"/>
</dbReference>
<dbReference type="GO" id="GO:0008270">
    <property type="term" value="F:zinc ion binding"/>
    <property type="evidence" value="ECO:0007669"/>
    <property type="project" value="UniProtKB-KW"/>
</dbReference>
<comment type="caution">
    <text evidence="9">The sequence shown here is derived from an EMBL/GenBank/DDBJ whole genome shotgun (WGS) entry which is preliminary data.</text>
</comment>
<dbReference type="InterPro" id="IPR038441">
    <property type="entry name" value="THAP_Znf_sf"/>
</dbReference>
<evidence type="ECO:0000256" key="3">
    <source>
        <dbReference type="ARBA" id="ARBA00022833"/>
    </source>
</evidence>
<dbReference type="SUPFAM" id="SSF57716">
    <property type="entry name" value="Glucocorticoid receptor-like (DNA-binding domain)"/>
    <property type="match status" value="1"/>
</dbReference>